<dbReference type="GO" id="GO:0042586">
    <property type="term" value="F:peptide deformylase activity"/>
    <property type="evidence" value="ECO:0007669"/>
    <property type="project" value="UniProtKB-UniRule"/>
</dbReference>
<dbReference type="CDD" id="cd00487">
    <property type="entry name" value="Pep_deformylase"/>
    <property type="match status" value="1"/>
</dbReference>
<feature type="binding site" evidence="6">
    <location>
        <position position="144"/>
    </location>
    <ligand>
        <name>Fe cation</name>
        <dbReference type="ChEBI" id="CHEBI:24875"/>
    </ligand>
</feature>
<reference evidence="7" key="2">
    <citation type="submission" date="2021-04" db="EMBL/GenBank/DDBJ databases">
        <authorList>
            <person name="Gilroy R."/>
        </authorList>
    </citation>
    <scope>NUCLEOTIDE SEQUENCE</scope>
    <source>
        <strain evidence="7">USASDec5-558</strain>
    </source>
</reference>
<keyword evidence="3 6" id="KW-0378">Hydrolase</keyword>
<organism evidence="7 8">
    <name type="scientific">Candidatus Anaerobiospirillum pullistercoris</name>
    <dbReference type="NCBI Taxonomy" id="2838452"/>
    <lineage>
        <taxon>Bacteria</taxon>
        <taxon>Pseudomonadati</taxon>
        <taxon>Pseudomonadota</taxon>
        <taxon>Gammaproteobacteria</taxon>
        <taxon>Aeromonadales</taxon>
        <taxon>Succinivibrionaceae</taxon>
        <taxon>Anaerobiospirillum</taxon>
    </lineage>
</organism>
<comment type="cofactor">
    <cofactor evidence="6">
        <name>Fe(2+)</name>
        <dbReference type="ChEBI" id="CHEBI:29033"/>
    </cofactor>
    <text evidence="6">Binds 1 Fe(2+) ion.</text>
</comment>
<evidence type="ECO:0000256" key="5">
    <source>
        <dbReference type="ARBA" id="ARBA00023004"/>
    </source>
</evidence>
<evidence type="ECO:0000256" key="6">
    <source>
        <dbReference type="HAMAP-Rule" id="MF_00163"/>
    </source>
</evidence>
<proteinExistence type="inferred from homology"/>
<evidence type="ECO:0000313" key="8">
    <source>
        <dbReference type="Proteomes" id="UP000886829"/>
    </source>
</evidence>
<keyword evidence="5 6" id="KW-0408">Iron</keyword>
<comment type="catalytic activity">
    <reaction evidence="6">
        <text>N-terminal N-formyl-L-methionyl-[peptide] + H2O = N-terminal L-methionyl-[peptide] + formate</text>
        <dbReference type="Rhea" id="RHEA:24420"/>
        <dbReference type="Rhea" id="RHEA-COMP:10639"/>
        <dbReference type="Rhea" id="RHEA-COMP:10640"/>
        <dbReference type="ChEBI" id="CHEBI:15377"/>
        <dbReference type="ChEBI" id="CHEBI:15740"/>
        <dbReference type="ChEBI" id="CHEBI:49298"/>
        <dbReference type="ChEBI" id="CHEBI:64731"/>
        <dbReference type="EC" id="3.5.1.88"/>
    </reaction>
</comment>
<comment type="caution">
    <text evidence="7">The sequence shown here is derived from an EMBL/GenBank/DDBJ whole genome shotgun (WGS) entry which is preliminary data.</text>
</comment>
<dbReference type="NCBIfam" id="NF001159">
    <property type="entry name" value="PRK00150.1-3"/>
    <property type="match status" value="1"/>
</dbReference>
<evidence type="ECO:0000256" key="4">
    <source>
        <dbReference type="ARBA" id="ARBA00022917"/>
    </source>
</evidence>
<dbReference type="NCBIfam" id="TIGR00079">
    <property type="entry name" value="pept_deformyl"/>
    <property type="match status" value="1"/>
</dbReference>
<dbReference type="SUPFAM" id="SSF56420">
    <property type="entry name" value="Peptide deformylase"/>
    <property type="match status" value="1"/>
</dbReference>
<feature type="binding site" evidence="6">
    <location>
        <position position="98"/>
    </location>
    <ligand>
        <name>Fe cation</name>
        <dbReference type="ChEBI" id="CHEBI:24875"/>
    </ligand>
</feature>
<name>A0A9D1WF10_9GAMM</name>
<accession>A0A9D1WF10</accession>
<sequence length="177" mass="20436">MAIRDIVVYPDDRLRLPTTAVTVFDEELQRTVEDMFESMYHYDGIGLAAPQIGLSKRIIVIDIKDTDEEGQVVNRFKYTMINPEILEKRGTETAQEGCLSVPEIYEEVTRASEVKVKYQDEHGEEHELEADGILAVCIQHEIDHLHGHLFIDYLSTLKRSRINKKIQKAKKEKQHAE</sequence>
<dbReference type="Gene3D" id="3.90.45.10">
    <property type="entry name" value="Peptide deformylase"/>
    <property type="match status" value="1"/>
</dbReference>
<dbReference type="GO" id="GO:0006412">
    <property type="term" value="P:translation"/>
    <property type="evidence" value="ECO:0007669"/>
    <property type="project" value="UniProtKB-UniRule"/>
</dbReference>
<dbReference type="PANTHER" id="PTHR10458">
    <property type="entry name" value="PEPTIDE DEFORMYLASE"/>
    <property type="match status" value="1"/>
</dbReference>
<feature type="binding site" evidence="6">
    <location>
        <position position="140"/>
    </location>
    <ligand>
        <name>Fe cation</name>
        <dbReference type="ChEBI" id="CHEBI:24875"/>
    </ligand>
</feature>
<dbReference type="FunFam" id="3.90.45.10:FF:000005">
    <property type="entry name" value="Peptide deformylase"/>
    <property type="match status" value="1"/>
</dbReference>
<gene>
    <name evidence="6 7" type="primary">def</name>
    <name evidence="7" type="ORF">H9850_09190</name>
</gene>
<keyword evidence="4 6" id="KW-0648">Protein biosynthesis</keyword>
<dbReference type="InterPro" id="IPR036821">
    <property type="entry name" value="Peptide_deformylase_sf"/>
</dbReference>
<comment type="function">
    <text evidence="6">Removes the formyl group from the N-terminal Met of newly synthesized proteins. Requires at least a dipeptide for an efficient rate of reaction. N-terminal L-methionine is a prerequisite for activity but the enzyme has broad specificity at other positions.</text>
</comment>
<evidence type="ECO:0000313" key="7">
    <source>
        <dbReference type="EMBL" id="HIX57627.1"/>
    </source>
</evidence>
<dbReference type="PRINTS" id="PR01576">
    <property type="entry name" value="PDEFORMYLASE"/>
</dbReference>
<evidence type="ECO:0000256" key="3">
    <source>
        <dbReference type="ARBA" id="ARBA00022801"/>
    </source>
</evidence>
<dbReference type="Proteomes" id="UP000886829">
    <property type="component" value="Unassembled WGS sequence"/>
</dbReference>
<evidence type="ECO:0000256" key="2">
    <source>
        <dbReference type="ARBA" id="ARBA00022723"/>
    </source>
</evidence>
<dbReference type="PIRSF" id="PIRSF004749">
    <property type="entry name" value="Pep_def"/>
    <property type="match status" value="1"/>
</dbReference>
<comment type="similarity">
    <text evidence="1 6">Belongs to the polypeptide deformylase family.</text>
</comment>
<dbReference type="InterPro" id="IPR023635">
    <property type="entry name" value="Peptide_deformylase"/>
</dbReference>
<dbReference type="EC" id="3.5.1.88" evidence="6"/>
<dbReference type="HAMAP" id="MF_00163">
    <property type="entry name" value="Pep_deformylase"/>
    <property type="match status" value="1"/>
</dbReference>
<reference evidence="7" key="1">
    <citation type="journal article" date="2021" name="PeerJ">
        <title>Extensive microbial diversity within the chicken gut microbiome revealed by metagenomics and culture.</title>
        <authorList>
            <person name="Gilroy R."/>
            <person name="Ravi A."/>
            <person name="Getino M."/>
            <person name="Pursley I."/>
            <person name="Horton D.L."/>
            <person name="Alikhan N.F."/>
            <person name="Baker D."/>
            <person name="Gharbi K."/>
            <person name="Hall N."/>
            <person name="Watson M."/>
            <person name="Adriaenssens E.M."/>
            <person name="Foster-Nyarko E."/>
            <person name="Jarju S."/>
            <person name="Secka A."/>
            <person name="Antonio M."/>
            <person name="Oren A."/>
            <person name="Chaudhuri R.R."/>
            <person name="La Ragione R."/>
            <person name="Hildebrand F."/>
            <person name="Pallen M.J."/>
        </authorList>
    </citation>
    <scope>NUCLEOTIDE SEQUENCE</scope>
    <source>
        <strain evidence="7">USASDec5-558</strain>
    </source>
</reference>
<dbReference type="AlphaFoldDB" id="A0A9D1WF10"/>
<feature type="active site" evidence="6">
    <location>
        <position position="141"/>
    </location>
</feature>
<protein>
    <recommendedName>
        <fullName evidence="6">Peptide deformylase</fullName>
        <shortName evidence="6">PDF</shortName>
        <ecNumber evidence="6">3.5.1.88</ecNumber>
    </recommendedName>
    <alternativeName>
        <fullName evidence="6">Polypeptide deformylase</fullName>
    </alternativeName>
</protein>
<dbReference type="EMBL" id="DXEV01000180">
    <property type="protein sequence ID" value="HIX57627.1"/>
    <property type="molecule type" value="Genomic_DNA"/>
</dbReference>
<dbReference type="PANTHER" id="PTHR10458:SF22">
    <property type="entry name" value="PEPTIDE DEFORMYLASE"/>
    <property type="match status" value="1"/>
</dbReference>
<evidence type="ECO:0000256" key="1">
    <source>
        <dbReference type="ARBA" id="ARBA00010759"/>
    </source>
</evidence>
<dbReference type="Pfam" id="PF01327">
    <property type="entry name" value="Pep_deformylase"/>
    <property type="match status" value="1"/>
</dbReference>
<dbReference type="GO" id="GO:0046872">
    <property type="term" value="F:metal ion binding"/>
    <property type="evidence" value="ECO:0007669"/>
    <property type="project" value="UniProtKB-KW"/>
</dbReference>
<keyword evidence="2 6" id="KW-0479">Metal-binding</keyword>